<feature type="propeptide" id="PRO_5039769597" evidence="4">
    <location>
        <begin position="1"/>
        <end position="7"/>
    </location>
</feature>
<comment type="PTM">
    <text evidence="4">Autoproteolytically processed. The inactive tetrameric zymogen termed p46 autoprocesses to a smaller form termed p41, which is active only during spore germination.</text>
</comment>
<evidence type="ECO:0000313" key="6">
    <source>
        <dbReference type="Proteomes" id="UP000823618"/>
    </source>
</evidence>
<dbReference type="HAMAP" id="MF_00626">
    <property type="entry name" value="Germination_prot"/>
    <property type="match status" value="1"/>
</dbReference>
<dbReference type="SUPFAM" id="SSF53163">
    <property type="entry name" value="HybD-like"/>
    <property type="match status" value="1"/>
</dbReference>
<dbReference type="GO" id="GO:0009847">
    <property type="term" value="P:spore germination"/>
    <property type="evidence" value="ECO:0007669"/>
    <property type="project" value="UniProtKB-UniRule"/>
</dbReference>
<dbReference type="PIRSF" id="PIRSF019549">
    <property type="entry name" value="Peptidase_A25"/>
    <property type="match status" value="1"/>
</dbReference>
<accession>A0A9D9HZJ1</accession>
<reference evidence="5" key="2">
    <citation type="journal article" date="2021" name="PeerJ">
        <title>Extensive microbial diversity within the chicken gut microbiome revealed by metagenomics and culture.</title>
        <authorList>
            <person name="Gilroy R."/>
            <person name="Ravi A."/>
            <person name="Getino M."/>
            <person name="Pursley I."/>
            <person name="Horton D.L."/>
            <person name="Alikhan N.F."/>
            <person name="Baker D."/>
            <person name="Gharbi K."/>
            <person name="Hall N."/>
            <person name="Watson M."/>
            <person name="Adriaenssens E.M."/>
            <person name="Foster-Nyarko E."/>
            <person name="Jarju S."/>
            <person name="Secka A."/>
            <person name="Antonio M."/>
            <person name="Oren A."/>
            <person name="Chaudhuri R.R."/>
            <person name="La Ragione R."/>
            <person name="Hildebrand F."/>
            <person name="Pallen M.J."/>
        </authorList>
    </citation>
    <scope>NUCLEOTIDE SEQUENCE</scope>
    <source>
        <strain evidence="5">E3-2379</strain>
    </source>
</reference>
<evidence type="ECO:0000256" key="4">
    <source>
        <dbReference type="HAMAP-Rule" id="MF_00626"/>
    </source>
</evidence>
<feature type="chain" id="PRO_5039769598" description="Germination protease" evidence="4">
    <location>
        <begin position="8"/>
        <end position="304"/>
    </location>
</feature>
<keyword evidence="1 4" id="KW-0645">Protease</keyword>
<evidence type="ECO:0000313" key="5">
    <source>
        <dbReference type="EMBL" id="MBO8462807.1"/>
    </source>
</evidence>
<dbReference type="EMBL" id="JADIML010000078">
    <property type="protein sequence ID" value="MBO8462807.1"/>
    <property type="molecule type" value="Genomic_DNA"/>
</dbReference>
<comment type="subunit">
    <text evidence="4">Homotetramer.</text>
</comment>
<dbReference type="GO" id="GO:0006508">
    <property type="term" value="P:proteolysis"/>
    <property type="evidence" value="ECO:0007669"/>
    <property type="project" value="UniProtKB-UniRule"/>
</dbReference>
<comment type="caution">
    <text evidence="5">The sequence shown here is derived from an EMBL/GenBank/DDBJ whole genome shotgun (WGS) entry which is preliminary data.</text>
</comment>
<dbReference type="AlphaFoldDB" id="A0A9D9HZJ1"/>
<dbReference type="Gene3D" id="3.40.50.1450">
    <property type="entry name" value="HybD-like"/>
    <property type="match status" value="1"/>
</dbReference>
<name>A0A9D9HZJ1_9FIRM</name>
<sequence length="304" mass="33728">MIQGRTDLALELQEELQESEIDGIKIERKVDKNCGISQVKIVVETKEAEQIIGKPMGEYITLESETFLEEDDSYYEDMSEALHFVLRDFIKEEDRVLIVGLGNDKVTPDALGPLVVENIFITRHLKQYDLIKEDTIEMSGLVPGVMAQTGMEVVEIVRGVVKEAKPTKVVVIDALCARNSSRLNKTIQISNTGISPGSGVGNHRKAMNEETIGVPVIAIGVPTVISVPSIVRDSMEAIFKVVKESGGTSFTEIFTEEEKYQLAREVVDPGLVDMFVTPKNIDEAVRRISFTISEAINRYIPLSK</sequence>
<comment type="similarity">
    <text evidence="4">Belongs to the peptidase A25 family.</text>
</comment>
<comment type="function">
    <text evidence="4">Initiates the rapid degradation of small, acid-soluble proteins during spore germination.</text>
</comment>
<keyword evidence="2 4" id="KW-0378">Hydrolase</keyword>
<dbReference type="InterPro" id="IPR005080">
    <property type="entry name" value="Peptidase_A25"/>
</dbReference>
<dbReference type="InterPro" id="IPR023430">
    <property type="entry name" value="Pept_HybD-like_dom_sf"/>
</dbReference>
<dbReference type="EC" id="3.4.24.78" evidence="4"/>
<protein>
    <recommendedName>
        <fullName evidence="4">Germination protease</fullName>
        <ecNumber evidence="4">3.4.24.78</ecNumber>
    </recommendedName>
    <alternativeName>
        <fullName evidence="4">GPR endopeptidase</fullName>
    </alternativeName>
    <alternativeName>
        <fullName evidence="4">Germination proteinase</fullName>
    </alternativeName>
    <alternativeName>
        <fullName evidence="4">Spore protease</fullName>
    </alternativeName>
</protein>
<reference evidence="5" key="1">
    <citation type="submission" date="2020-10" db="EMBL/GenBank/DDBJ databases">
        <authorList>
            <person name="Gilroy R."/>
        </authorList>
    </citation>
    <scope>NUCLEOTIDE SEQUENCE</scope>
    <source>
        <strain evidence="5">E3-2379</strain>
    </source>
</reference>
<evidence type="ECO:0000256" key="2">
    <source>
        <dbReference type="ARBA" id="ARBA00022801"/>
    </source>
</evidence>
<evidence type="ECO:0000256" key="1">
    <source>
        <dbReference type="ARBA" id="ARBA00022670"/>
    </source>
</evidence>
<dbReference type="Pfam" id="PF03418">
    <property type="entry name" value="Peptidase_A25"/>
    <property type="match status" value="1"/>
</dbReference>
<comment type="catalytic activity">
    <reaction evidence="4">
        <text>Endopeptidase action with P4 Glu or Asp, P1 preferably Glu &gt; Asp, P1' hydrophobic and P2' Ala.</text>
        <dbReference type="EC" id="3.4.24.78"/>
    </reaction>
</comment>
<keyword evidence="3 4" id="KW-0865">Zymogen</keyword>
<dbReference type="Proteomes" id="UP000823618">
    <property type="component" value="Unassembled WGS sequence"/>
</dbReference>
<gene>
    <name evidence="4" type="primary">gpr</name>
    <name evidence="5" type="ORF">IAC13_02620</name>
</gene>
<organism evidence="5 6">
    <name type="scientific">Candidatus Scybalomonas excrementavium</name>
    <dbReference type="NCBI Taxonomy" id="2840943"/>
    <lineage>
        <taxon>Bacteria</taxon>
        <taxon>Bacillati</taxon>
        <taxon>Bacillota</taxon>
        <taxon>Clostridia</taxon>
        <taxon>Lachnospirales</taxon>
        <taxon>Lachnospiraceae</taxon>
        <taxon>Lachnospiraceae incertae sedis</taxon>
        <taxon>Candidatus Scybalomonas</taxon>
    </lineage>
</organism>
<evidence type="ECO:0000256" key="3">
    <source>
        <dbReference type="ARBA" id="ARBA00023145"/>
    </source>
</evidence>
<proteinExistence type="inferred from homology"/>
<dbReference type="GO" id="GO:0004222">
    <property type="term" value="F:metalloendopeptidase activity"/>
    <property type="evidence" value="ECO:0007669"/>
    <property type="project" value="UniProtKB-UniRule"/>
</dbReference>
<dbReference type="NCBIfam" id="TIGR01441">
    <property type="entry name" value="GPR"/>
    <property type="match status" value="1"/>
</dbReference>